<protein>
    <submittedName>
        <fullName evidence="3">Phytase</fullName>
    </submittedName>
</protein>
<dbReference type="InterPro" id="IPR011042">
    <property type="entry name" value="6-blade_b-propeller_TolB-like"/>
</dbReference>
<dbReference type="RefSeq" id="WP_160746873.1">
    <property type="nucleotide sequence ID" value="NZ_WTYK01000005.1"/>
</dbReference>
<dbReference type="SUPFAM" id="SSF50956">
    <property type="entry name" value="Thermostable phytase (3-phytase)"/>
    <property type="match status" value="1"/>
</dbReference>
<dbReference type="PROSITE" id="PS51662">
    <property type="entry name" value="BP_PHYTASE"/>
    <property type="match status" value="1"/>
</dbReference>
<dbReference type="PROSITE" id="PS51257">
    <property type="entry name" value="PROKAR_LIPOPROTEIN"/>
    <property type="match status" value="1"/>
</dbReference>
<evidence type="ECO:0000313" key="3">
    <source>
        <dbReference type="EMBL" id="MXP42016.1"/>
    </source>
</evidence>
<sequence length="341" mass="34619">MRALTAAALAAAVSACASAPQVLPPVSVTAIAETEPVAQAAGVDAADDPAIWRNPADPAASLIVGTDKRGGVHVYGLDGKSRSFAQAGEVNNVDLADMGPVSQGGAGVIVVASDRNDLTRAMLLVYRLDTASGQLALLGKVPGGAGEGYGLCLLKQGQRLLAYSVLKQGAIHEYELTLGAAPSATPLRILRVPSQPEGCVADQRSGTLYVGEEAGGIWRFAAGATAGDLVLPVDNRTLVADVEGLALLPEGSEGGYLVASSQGDNAYAVFRLPDLAPLGRFAIAAGALGGAEETDGIELIGGSFGPEYPEGLFVAQDGHNQPLGQNFKLVSWAAIKAALGL</sequence>
<dbReference type="Proteomes" id="UP000469159">
    <property type="component" value="Unassembled WGS sequence"/>
</dbReference>
<dbReference type="EMBL" id="WTYK01000005">
    <property type="protein sequence ID" value="MXP42016.1"/>
    <property type="molecule type" value="Genomic_DNA"/>
</dbReference>
<feature type="domain" description="BPP" evidence="2">
    <location>
        <begin position="18"/>
        <end position="339"/>
    </location>
</feature>
<accession>A0A6I4UU37</accession>
<organism evidence="3 4">
    <name type="scientific">Croceibacterium soli</name>
    <dbReference type="NCBI Taxonomy" id="1739690"/>
    <lineage>
        <taxon>Bacteria</taxon>
        <taxon>Pseudomonadati</taxon>
        <taxon>Pseudomonadota</taxon>
        <taxon>Alphaproteobacteria</taxon>
        <taxon>Sphingomonadales</taxon>
        <taxon>Erythrobacteraceae</taxon>
        <taxon>Croceibacterium</taxon>
    </lineage>
</organism>
<evidence type="ECO:0000256" key="1">
    <source>
        <dbReference type="SAM" id="SignalP"/>
    </source>
</evidence>
<keyword evidence="4" id="KW-1185">Reference proteome</keyword>
<proteinExistence type="predicted"/>
<comment type="caution">
    <text evidence="3">The sequence shown here is derived from an EMBL/GenBank/DDBJ whole genome shotgun (WGS) entry which is preliminary data.</text>
</comment>
<dbReference type="AlphaFoldDB" id="A0A6I4UU37"/>
<evidence type="ECO:0000259" key="2">
    <source>
        <dbReference type="PROSITE" id="PS51662"/>
    </source>
</evidence>
<dbReference type="InterPro" id="IPR003431">
    <property type="entry name" value="B-propeller_Phytase"/>
</dbReference>
<name>A0A6I4UU37_9SPHN</name>
<feature type="chain" id="PRO_5026198633" evidence="1">
    <location>
        <begin position="20"/>
        <end position="341"/>
    </location>
</feature>
<keyword evidence="1" id="KW-0732">Signal</keyword>
<dbReference type="GO" id="GO:0016158">
    <property type="term" value="F:inositol hexakisphosphate 3-phosphatase activity"/>
    <property type="evidence" value="ECO:0007669"/>
    <property type="project" value="InterPro"/>
</dbReference>
<dbReference type="Gene3D" id="2.120.10.30">
    <property type="entry name" value="TolB, C-terminal domain"/>
    <property type="match status" value="1"/>
</dbReference>
<gene>
    <name evidence="3" type="ORF">GRI75_10230</name>
</gene>
<evidence type="ECO:0000313" key="4">
    <source>
        <dbReference type="Proteomes" id="UP000469159"/>
    </source>
</evidence>
<dbReference type="Pfam" id="PF02333">
    <property type="entry name" value="Phytase"/>
    <property type="match status" value="1"/>
</dbReference>
<feature type="signal peptide" evidence="1">
    <location>
        <begin position="1"/>
        <end position="19"/>
    </location>
</feature>
<reference evidence="3 4" key="1">
    <citation type="submission" date="2019-12" db="EMBL/GenBank/DDBJ databases">
        <title>Genomic-based taxomic classification of the family Erythrobacteraceae.</title>
        <authorList>
            <person name="Xu L."/>
        </authorList>
    </citation>
    <scope>NUCLEOTIDE SEQUENCE [LARGE SCALE GENOMIC DNA]</scope>
    <source>
        <strain evidence="3 4">MCCC 1K02066</strain>
    </source>
</reference>
<dbReference type="OrthoDB" id="8696437at2"/>